<gene>
    <name evidence="1" type="ORF">EV132_111144</name>
</gene>
<sequence>MTKTLCIIGAGPKAAAIVARAGVLAELGHAVPEITAIEKSDIGAAWSGTYGLSNGYLTLCSPAEKDVGFPYYETSSANGDSIARRMFGRKRFGFRPTH</sequence>
<protein>
    <recommendedName>
        <fullName evidence="3">FAD-NAD(P)-binding protein</fullName>
    </recommendedName>
</protein>
<dbReference type="AlphaFoldDB" id="A0A4R3PYT9"/>
<comment type="caution">
    <text evidence="1">The sequence shown here is derived from an EMBL/GenBank/DDBJ whole genome shotgun (WGS) entry which is preliminary data.</text>
</comment>
<dbReference type="Proteomes" id="UP000294576">
    <property type="component" value="Unassembled WGS sequence"/>
</dbReference>
<dbReference type="EMBL" id="SMBH01000011">
    <property type="protein sequence ID" value="TCU13711.1"/>
    <property type="molecule type" value="Genomic_DNA"/>
</dbReference>
<organism evidence="1 2">
    <name type="scientific">Rhizobium sullae</name>
    <name type="common">Rhizobium hedysari</name>
    <dbReference type="NCBI Taxonomy" id="50338"/>
    <lineage>
        <taxon>Bacteria</taxon>
        <taxon>Pseudomonadati</taxon>
        <taxon>Pseudomonadota</taxon>
        <taxon>Alphaproteobacteria</taxon>
        <taxon>Hyphomicrobiales</taxon>
        <taxon>Rhizobiaceae</taxon>
        <taxon>Rhizobium/Agrobacterium group</taxon>
        <taxon>Rhizobium</taxon>
    </lineage>
</organism>
<name>A0A4R3PYT9_RHISU</name>
<evidence type="ECO:0000313" key="1">
    <source>
        <dbReference type="EMBL" id="TCU13711.1"/>
    </source>
</evidence>
<reference evidence="1 2" key="1">
    <citation type="submission" date="2019-03" db="EMBL/GenBank/DDBJ databases">
        <title>Genomic Encyclopedia of Type Strains, Phase IV (KMG-V): Genome sequencing to study the core and pangenomes of soil and plant-associated prokaryotes.</title>
        <authorList>
            <person name="Whitman W."/>
        </authorList>
    </citation>
    <scope>NUCLEOTIDE SEQUENCE [LARGE SCALE GENOMIC DNA]</scope>
    <source>
        <strain evidence="1 2">Hc14</strain>
    </source>
</reference>
<accession>A0A4R3PYT9</accession>
<proteinExistence type="predicted"/>
<evidence type="ECO:0008006" key="3">
    <source>
        <dbReference type="Google" id="ProtNLM"/>
    </source>
</evidence>
<evidence type="ECO:0000313" key="2">
    <source>
        <dbReference type="Proteomes" id="UP000294576"/>
    </source>
</evidence>